<proteinExistence type="predicted"/>
<organism evidence="2 3">
    <name type="scientific">Hericium alpestre</name>
    <dbReference type="NCBI Taxonomy" id="135208"/>
    <lineage>
        <taxon>Eukaryota</taxon>
        <taxon>Fungi</taxon>
        <taxon>Dikarya</taxon>
        <taxon>Basidiomycota</taxon>
        <taxon>Agaricomycotina</taxon>
        <taxon>Agaricomycetes</taxon>
        <taxon>Russulales</taxon>
        <taxon>Hericiaceae</taxon>
        <taxon>Hericium</taxon>
    </lineage>
</organism>
<accession>A0A4Y9ZIF4</accession>
<evidence type="ECO:0000256" key="1">
    <source>
        <dbReference type="SAM" id="MobiDB-lite"/>
    </source>
</evidence>
<evidence type="ECO:0000313" key="3">
    <source>
        <dbReference type="Proteomes" id="UP000298061"/>
    </source>
</evidence>
<comment type="caution">
    <text evidence="2">The sequence shown here is derived from an EMBL/GenBank/DDBJ whole genome shotgun (WGS) entry which is preliminary data.</text>
</comment>
<dbReference type="EMBL" id="SFCI01002379">
    <property type="protein sequence ID" value="TFY73990.1"/>
    <property type="molecule type" value="Genomic_DNA"/>
</dbReference>
<feature type="region of interest" description="Disordered" evidence="1">
    <location>
        <begin position="1"/>
        <end position="94"/>
    </location>
</feature>
<gene>
    <name evidence="2" type="ORF">EWM64_g10023</name>
</gene>
<feature type="compositionally biased region" description="Polar residues" evidence="1">
    <location>
        <begin position="1"/>
        <end position="19"/>
    </location>
</feature>
<feature type="compositionally biased region" description="Low complexity" evidence="1">
    <location>
        <begin position="34"/>
        <end position="51"/>
    </location>
</feature>
<dbReference type="AlphaFoldDB" id="A0A4Y9ZIF4"/>
<protein>
    <submittedName>
        <fullName evidence="2">Uncharacterized protein</fullName>
    </submittedName>
</protein>
<keyword evidence="3" id="KW-1185">Reference proteome</keyword>
<reference evidence="2 3" key="1">
    <citation type="submission" date="2019-02" db="EMBL/GenBank/DDBJ databases">
        <title>Genome sequencing of the rare red list fungi Hericium alpestre (H. flagellum).</title>
        <authorList>
            <person name="Buettner E."/>
            <person name="Kellner H."/>
        </authorList>
    </citation>
    <scope>NUCLEOTIDE SEQUENCE [LARGE SCALE GENOMIC DNA]</scope>
    <source>
        <strain evidence="2 3">DSM 108284</strain>
    </source>
</reference>
<name>A0A4Y9ZIF4_9AGAM</name>
<dbReference type="Proteomes" id="UP000298061">
    <property type="component" value="Unassembled WGS sequence"/>
</dbReference>
<dbReference type="OrthoDB" id="2628807at2759"/>
<evidence type="ECO:0000313" key="2">
    <source>
        <dbReference type="EMBL" id="TFY73990.1"/>
    </source>
</evidence>
<sequence length="329" mass="36284">MSSRTNESGAGKSAESQNKPVGGKTSESAAGRPTASAGGKTTKSTGGTTTKLAIGKRKRISKHPASSTLRDPPAKRAKAVETPTIVDTRGPLPAKPGETSFREYYHKVVKKRYPDVQVKDDLHLYWLALGGLEKKPFKTVEQTTEESARRWMQSNKSYRTLDEARQAVIKFRIGKLNSPATVIGVKPDVDEIDDVHYAPVLDSHLDIRIWGNSPGLDRMHLYCLDFVDRASRQPVNAPSDFELCAVPSLVTPWLSMDAGRITSMEHNFGKHSKDIRPGQEKFGVMEGSSFKLKRVGHPEVLYNVPLRPNSPPPDWAKNLTVLSFTPATK</sequence>